<feature type="region of interest" description="Disordered" evidence="3">
    <location>
        <begin position="121"/>
        <end position="141"/>
    </location>
</feature>
<reference evidence="6 7" key="1">
    <citation type="submission" date="2024-05" db="EMBL/GenBank/DDBJ databases">
        <title>A high-quality chromosomal-level genome assembly of Topmouth culter (Culter alburnus).</title>
        <authorList>
            <person name="Zhao H."/>
        </authorList>
    </citation>
    <scope>NUCLEOTIDE SEQUENCE [LARGE SCALE GENOMIC DNA]</scope>
    <source>
        <strain evidence="6">CATC2023</strain>
        <tissue evidence="6">Muscle</tissue>
    </source>
</reference>
<evidence type="ECO:0000256" key="1">
    <source>
        <dbReference type="ARBA" id="ARBA00008601"/>
    </source>
</evidence>
<dbReference type="Proteomes" id="UP001479290">
    <property type="component" value="Unassembled WGS sequence"/>
</dbReference>
<dbReference type="InterPro" id="IPR020405">
    <property type="entry name" value="Atypical_DUSP_subfamA"/>
</dbReference>
<dbReference type="GO" id="GO:0033549">
    <property type="term" value="F:MAP kinase phosphatase activity"/>
    <property type="evidence" value="ECO:0007669"/>
    <property type="project" value="TreeGrafter"/>
</dbReference>
<feature type="domain" description="Tyrosine specific protein phosphatases" evidence="5">
    <location>
        <begin position="246"/>
        <end position="304"/>
    </location>
</feature>
<evidence type="ECO:0000259" key="5">
    <source>
        <dbReference type="PROSITE" id="PS50056"/>
    </source>
</evidence>
<keyword evidence="7" id="KW-1185">Reference proteome</keyword>
<dbReference type="InterPro" id="IPR000387">
    <property type="entry name" value="Tyr_Pase_dom"/>
</dbReference>
<dbReference type="PANTHER" id="PTHR45682">
    <property type="entry name" value="AGAP008228-PA"/>
    <property type="match status" value="1"/>
</dbReference>
<dbReference type="SMART" id="SM00195">
    <property type="entry name" value="DSPc"/>
    <property type="match status" value="1"/>
</dbReference>
<evidence type="ECO:0000313" key="6">
    <source>
        <dbReference type="EMBL" id="KAK9977145.1"/>
    </source>
</evidence>
<evidence type="ECO:0000313" key="7">
    <source>
        <dbReference type="Proteomes" id="UP001479290"/>
    </source>
</evidence>
<feature type="region of interest" description="Disordered" evidence="3">
    <location>
        <begin position="23"/>
        <end position="59"/>
    </location>
</feature>
<dbReference type="Gene3D" id="3.90.190.10">
    <property type="entry name" value="Protein tyrosine phosphatase superfamily"/>
    <property type="match status" value="1"/>
</dbReference>
<dbReference type="EMBL" id="JAWDJR010000003">
    <property type="protein sequence ID" value="KAK9977145.1"/>
    <property type="molecule type" value="Genomic_DNA"/>
</dbReference>
<feature type="compositionally biased region" description="Acidic residues" evidence="3">
    <location>
        <begin position="45"/>
        <end position="56"/>
    </location>
</feature>
<feature type="domain" description="Tyrosine-protein phosphatase" evidence="4">
    <location>
        <begin position="162"/>
        <end position="325"/>
    </location>
</feature>
<dbReference type="Pfam" id="PF00782">
    <property type="entry name" value="DSPc"/>
    <property type="match status" value="1"/>
</dbReference>
<dbReference type="InterPro" id="IPR029021">
    <property type="entry name" value="Prot-tyrosine_phosphatase-like"/>
</dbReference>
<dbReference type="PANTHER" id="PTHR45682:SF3">
    <property type="entry name" value="DUAL SPECIFICITY PROTEIN PHOSPHATASE"/>
    <property type="match status" value="1"/>
</dbReference>
<evidence type="ECO:0000259" key="4">
    <source>
        <dbReference type="PROSITE" id="PS50054"/>
    </source>
</evidence>
<organism evidence="6 7">
    <name type="scientific">Culter alburnus</name>
    <name type="common">Topmouth culter</name>
    <dbReference type="NCBI Taxonomy" id="194366"/>
    <lineage>
        <taxon>Eukaryota</taxon>
        <taxon>Metazoa</taxon>
        <taxon>Chordata</taxon>
        <taxon>Craniata</taxon>
        <taxon>Vertebrata</taxon>
        <taxon>Euteleostomi</taxon>
        <taxon>Actinopterygii</taxon>
        <taxon>Neopterygii</taxon>
        <taxon>Teleostei</taxon>
        <taxon>Ostariophysi</taxon>
        <taxon>Cypriniformes</taxon>
        <taxon>Xenocyprididae</taxon>
        <taxon>Xenocypridinae</taxon>
        <taxon>Culter</taxon>
    </lineage>
</organism>
<comment type="similarity">
    <text evidence="1">Belongs to the protein-tyrosine phosphatase family. Non-receptor class dual specificity subfamily.</text>
</comment>
<sequence length="325" mass="36865">MNKIGAFFKMLFWRDPAVPEPVCVPDASTPEQTSETDLVPSIPEMEPDLDLADPEESCVPVPSFPEMEPDLDLADPEQLCDPVPSGPGLESELDLLFNSDEPYESCDLVPSVVPEHELDLVDSGPSSAVPKPNARTSKRDPFPEEECFQSYRHVKAYTTRYKPVTQVWNNIFMRNEETARDRMRMKELGITHILNAAVMKKKLRILLGMPWEKDVKDTVDTGASYYRGTKIRYCGLPTTKVSNISKYFLPAAKFIHKAKKNSENKVFIHCTDGVSYAPTLFLAYLMIHHNMTVEEAIDYLVKVKYIKPDIDSLRQLAILNEELVH</sequence>
<dbReference type="InterPro" id="IPR020422">
    <property type="entry name" value="TYR_PHOSPHATASE_DUAL_dom"/>
</dbReference>
<feature type="active site" description="Phosphocysteine intermediate" evidence="2">
    <location>
        <position position="270"/>
    </location>
</feature>
<dbReference type="GO" id="GO:0005737">
    <property type="term" value="C:cytoplasm"/>
    <property type="evidence" value="ECO:0007669"/>
    <property type="project" value="TreeGrafter"/>
</dbReference>
<dbReference type="PROSITE" id="PS50054">
    <property type="entry name" value="TYR_PHOSPHATASE_DUAL"/>
    <property type="match status" value="1"/>
</dbReference>
<dbReference type="PROSITE" id="PS50056">
    <property type="entry name" value="TYR_PHOSPHATASE_2"/>
    <property type="match status" value="1"/>
</dbReference>
<dbReference type="AlphaFoldDB" id="A0AAW2AYJ5"/>
<dbReference type="SUPFAM" id="SSF52799">
    <property type="entry name" value="(Phosphotyrosine protein) phosphatases II"/>
    <property type="match status" value="1"/>
</dbReference>
<evidence type="ECO:0000256" key="3">
    <source>
        <dbReference type="SAM" id="MobiDB-lite"/>
    </source>
</evidence>
<protein>
    <submittedName>
        <fullName evidence="6">Uncharacterized protein</fullName>
    </submittedName>
</protein>
<gene>
    <name evidence="6" type="ORF">ABG768_018966</name>
</gene>
<dbReference type="GO" id="GO:0008138">
    <property type="term" value="F:protein tyrosine/serine/threonine phosphatase activity"/>
    <property type="evidence" value="ECO:0007669"/>
    <property type="project" value="InterPro"/>
</dbReference>
<dbReference type="InterPro" id="IPR000340">
    <property type="entry name" value="Dual-sp_phosphatase_cat-dom"/>
</dbReference>
<dbReference type="GO" id="GO:0043409">
    <property type="term" value="P:negative regulation of MAPK cascade"/>
    <property type="evidence" value="ECO:0007669"/>
    <property type="project" value="TreeGrafter"/>
</dbReference>
<evidence type="ECO:0000256" key="2">
    <source>
        <dbReference type="PIRSR" id="PIRSR620405-1"/>
    </source>
</evidence>
<name>A0AAW2AYJ5_CULAL</name>
<proteinExistence type="inferred from homology"/>
<accession>A0AAW2AYJ5</accession>
<comment type="caution">
    <text evidence="6">The sequence shown here is derived from an EMBL/GenBank/DDBJ whole genome shotgun (WGS) entry which is preliminary data.</text>
</comment>